<organism evidence="2 3">
    <name type="scientific">Streptomyces chrestomyceticus</name>
    <dbReference type="NCBI Taxonomy" id="68185"/>
    <lineage>
        <taxon>Bacteria</taxon>
        <taxon>Bacillati</taxon>
        <taxon>Actinomycetota</taxon>
        <taxon>Actinomycetes</taxon>
        <taxon>Kitasatosporales</taxon>
        <taxon>Streptomycetaceae</taxon>
        <taxon>Streptomyces</taxon>
    </lineage>
</organism>
<reference evidence="2 3" key="1">
    <citation type="submission" date="2023-08" db="EMBL/GenBank/DDBJ databases">
        <authorList>
            <person name="Sharma P."/>
            <person name="Verma V."/>
            <person name="Mohan M.K."/>
            <person name="Dubey A.K."/>
        </authorList>
    </citation>
    <scope>NUCLEOTIDE SEQUENCE [LARGE SCALE GENOMIC DNA]</scope>
    <source>
        <strain evidence="2 3">ADP4</strain>
    </source>
</reference>
<feature type="region of interest" description="Disordered" evidence="1">
    <location>
        <begin position="32"/>
        <end position="60"/>
    </location>
</feature>
<proteinExistence type="predicted"/>
<feature type="non-terminal residue" evidence="2">
    <location>
        <position position="60"/>
    </location>
</feature>
<accession>A0ABU7WY83</accession>
<gene>
    <name evidence="2" type="ORF">RB636_21520</name>
</gene>
<dbReference type="Proteomes" id="UP001348265">
    <property type="component" value="Unassembled WGS sequence"/>
</dbReference>
<keyword evidence="3" id="KW-1185">Reference proteome</keyword>
<evidence type="ECO:0000313" key="2">
    <source>
        <dbReference type="EMBL" id="MEF3115760.1"/>
    </source>
</evidence>
<name>A0ABU7WY83_9ACTN</name>
<sequence length="60" mass="6421">MNPVVTGTALWDSPDGKQVRGIWQITLGVVTDTEANDRHPYASGIGHTSGQRSPPRPPTP</sequence>
<dbReference type="EMBL" id="JAVFKM010000010">
    <property type="protein sequence ID" value="MEF3115760.1"/>
    <property type="molecule type" value="Genomic_DNA"/>
</dbReference>
<protein>
    <submittedName>
        <fullName evidence="2">Uncharacterized protein</fullName>
    </submittedName>
</protein>
<evidence type="ECO:0000313" key="3">
    <source>
        <dbReference type="Proteomes" id="UP001348265"/>
    </source>
</evidence>
<evidence type="ECO:0000256" key="1">
    <source>
        <dbReference type="SAM" id="MobiDB-lite"/>
    </source>
</evidence>
<comment type="caution">
    <text evidence="2">The sequence shown here is derived from an EMBL/GenBank/DDBJ whole genome shotgun (WGS) entry which is preliminary data.</text>
</comment>